<name>A0A0A9G3K8_ARUDO</name>
<organism evidence="1">
    <name type="scientific">Arundo donax</name>
    <name type="common">Giant reed</name>
    <name type="synonym">Donax arundinaceus</name>
    <dbReference type="NCBI Taxonomy" id="35708"/>
    <lineage>
        <taxon>Eukaryota</taxon>
        <taxon>Viridiplantae</taxon>
        <taxon>Streptophyta</taxon>
        <taxon>Embryophyta</taxon>
        <taxon>Tracheophyta</taxon>
        <taxon>Spermatophyta</taxon>
        <taxon>Magnoliopsida</taxon>
        <taxon>Liliopsida</taxon>
        <taxon>Poales</taxon>
        <taxon>Poaceae</taxon>
        <taxon>PACMAD clade</taxon>
        <taxon>Arundinoideae</taxon>
        <taxon>Arundineae</taxon>
        <taxon>Arundo</taxon>
    </lineage>
</organism>
<dbReference type="AlphaFoldDB" id="A0A0A9G3K8"/>
<dbReference type="EMBL" id="GBRH01180795">
    <property type="protein sequence ID" value="JAE17101.1"/>
    <property type="molecule type" value="Transcribed_RNA"/>
</dbReference>
<protein>
    <submittedName>
        <fullName evidence="1">CYP97B7</fullName>
    </submittedName>
</protein>
<reference evidence="1" key="2">
    <citation type="journal article" date="2015" name="Data Brief">
        <title>Shoot transcriptome of the giant reed, Arundo donax.</title>
        <authorList>
            <person name="Barrero R.A."/>
            <person name="Guerrero F.D."/>
            <person name="Moolhuijzen P."/>
            <person name="Goolsby J.A."/>
            <person name="Tidwell J."/>
            <person name="Bellgard S.E."/>
            <person name="Bellgard M.I."/>
        </authorList>
    </citation>
    <scope>NUCLEOTIDE SEQUENCE</scope>
    <source>
        <tissue evidence="1">Shoot tissue taken approximately 20 cm above the soil surface</tissue>
    </source>
</reference>
<reference evidence="1" key="1">
    <citation type="submission" date="2014-09" db="EMBL/GenBank/DDBJ databases">
        <authorList>
            <person name="Magalhaes I.L.F."/>
            <person name="Oliveira U."/>
            <person name="Santos F.R."/>
            <person name="Vidigal T.H.D.A."/>
            <person name="Brescovit A.D."/>
            <person name="Santos A.J."/>
        </authorList>
    </citation>
    <scope>NUCLEOTIDE SEQUENCE</scope>
    <source>
        <tissue evidence="1">Shoot tissue taken approximately 20 cm above the soil surface</tissue>
    </source>
</reference>
<proteinExistence type="predicted"/>
<evidence type="ECO:0000313" key="1">
    <source>
        <dbReference type="EMBL" id="JAE17101.1"/>
    </source>
</evidence>
<accession>A0A0A9G3K8</accession>
<sequence length="57" mass="6464">MFVQVCAGECMPHLHLNVKQIDMRVDLVPLGPNATIDAAMYMFLIRCSWSCFAYLKA</sequence>